<keyword evidence="4" id="KW-1185">Reference proteome</keyword>
<dbReference type="AlphaFoldDB" id="A0AB34H343"/>
<name>A0AB34H343_ESCRO</name>
<keyword evidence="2" id="KW-0812">Transmembrane</keyword>
<comment type="caution">
    <text evidence="3">The sequence shown here is derived from an EMBL/GenBank/DDBJ whole genome shotgun (WGS) entry which is preliminary data.</text>
</comment>
<dbReference type="EMBL" id="JAIQCJ010002005">
    <property type="protein sequence ID" value="KAJ8785847.1"/>
    <property type="molecule type" value="Genomic_DNA"/>
</dbReference>
<protein>
    <submittedName>
        <fullName evidence="3">Uncharacterized protein</fullName>
    </submittedName>
</protein>
<evidence type="ECO:0000256" key="2">
    <source>
        <dbReference type="SAM" id="Phobius"/>
    </source>
</evidence>
<sequence length="481" mass="51976">MHCQDKALHTNGFSRHPDQRISASLLSMATCSSAVSLLLAFMASHKELGFEVRKTERKLTFIIAYILLEMTLGDEACHLYALVSPSLKFFEITISYSMPVLALEQRSSEVMRLEKHPSGQGGQSQEGAPIGIGCDLLRLWENYSDPKLEVATRFFPRAIRSSVHTSTHNEALSMRTGTGGVAAAGSDRQAASPPQGEDAVTGPSPAGGQAWGSDCLGLESGPATKYLGKFHSPESPPCKWRAICYVEEISSRGFPGGAVVENLPANAGDTGSSPGLGGSHMPRSSWAREPQLPSLHVWSLCSVAGEATKLKVAMRTRQEGTASITGTDLLFEVTPSEMPLLAQPRLGQMLPCMPFNSTPCLPRPSSMSALSLLAISASQETQRQGQALPGGREGLRIALGDKEPEDKGTWDKRERFIQPVDKGTSWDTGQLRPRRSNLHARASLVVQWLRIHLPTQGTRVQALVRKDPTCCGATKLLSHNC</sequence>
<accession>A0AB34H343</accession>
<dbReference type="Proteomes" id="UP001159641">
    <property type="component" value="Unassembled WGS sequence"/>
</dbReference>
<evidence type="ECO:0000256" key="1">
    <source>
        <dbReference type="SAM" id="MobiDB-lite"/>
    </source>
</evidence>
<evidence type="ECO:0000313" key="3">
    <source>
        <dbReference type="EMBL" id="KAJ8785847.1"/>
    </source>
</evidence>
<keyword evidence="2" id="KW-0472">Membrane</keyword>
<reference evidence="3 4" key="1">
    <citation type="submission" date="2022-11" db="EMBL/GenBank/DDBJ databases">
        <title>Whole genome sequence of Eschrichtius robustus ER-17-0199.</title>
        <authorList>
            <person name="Bruniche-Olsen A."/>
            <person name="Black A.N."/>
            <person name="Fields C.J."/>
            <person name="Walden K."/>
            <person name="Dewoody J.A."/>
        </authorList>
    </citation>
    <scope>NUCLEOTIDE SEQUENCE [LARGE SCALE GENOMIC DNA]</scope>
    <source>
        <strain evidence="3">ER-17-0199</strain>
        <tissue evidence="3">Blubber</tissue>
    </source>
</reference>
<gene>
    <name evidence="3" type="ORF">J1605_006807</name>
</gene>
<keyword evidence="2" id="KW-1133">Transmembrane helix</keyword>
<feature type="transmembrane region" description="Helical" evidence="2">
    <location>
        <begin position="21"/>
        <end position="41"/>
    </location>
</feature>
<organism evidence="3 4">
    <name type="scientific">Eschrichtius robustus</name>
    <name type="common">California gray whale</name>
    <name type="synonym">Eschrichtius gibbosus</name>
    <dbReference type="NCBI Taxonomy" id="9764"/>
    <lineage>
        <taxon>Eukaryota</taxon>
        <taxon>Metazoa</taxon>
        <taxon>Chordata</taxon>
        <taxon>Craniata</taxon>
        <taxon>Vertebrata</taxon>
        <taxon>Euteleostomi</taxon>
        <taxon>Mammalia</taxon>
        <taxon>Eutheria</taxon>
        <taxon>Laurasiatheria</taxon>
        <taxon>Artiodactyla</taxon>
        <taxon>Whippomorpha</taxon>
        <taxon>Cetacea</taxon>
        <taxon>Mysticeti</taxon>
        <taxon>Eschrichtiidae</taxon>
        <taxon>Eschrichtius</taxon>
    </lineage>
</organism>
<proteinExistence type="predicted"/>
<feature type="region of interest" description="Disordered" evidence="1">
    <location>
        <begin position="178"/>
        <end position="214"/>
    </location>
</feature>
<evidence type="ECO:0000313" key="4">
    <source>
        <dbReference type="Proteomes" id="UP001159641"/>
    </source>
</evidence>